<dbReference type="EMBL" id="BNJF01000010">
    <property type="protein sequence ID" value="GHO50913.1"/>
    <property type="molecule type" value="Genomic_DNA"/>
</dbReference>
<evidence type="ECO:0000313" key="2">
    <source>
        <dbReference type="Proteomes" id="UP000612362"/>
    </source>
</evidence>
<protein>
    <submittedName>
        <fullName evidence="1">Uncharacterized protein</fullName>
    </submittedName>
</protein>
<dbReference type="AlphaFoldDB" id="A0A8J3IEJ1"/>
<comment type="caution">
    <text evidence="1">The sequence shown here is derived from an EMBL/GenBank/DDBJ whole genome shotgun (WGS) entry which is preliminary data.</text>
</comment>
<gene>
    <name evidence="1" type="ORF">KSX_90760</name>
</gene>
<organism evidence="1 2">
    <name type="scientific">Ktedonospora formicarum</name>
    <dbReference type="NCBI Taxonomy" id="2778364"/>
    <lineage>
        <taxon>Bacteria</taxon>
        <taxon>Bacillati</taxon>
        <taxon>Chloroflexota</taxon>
        <taxon>Ktedonobacteria</taxon>
        <taxon>Ktedonobacterales</taxon>
        <taxon>Ktedonobacteraceae</taxon>
        <taxon>Ktedonospora</taxon>
    </lineage>
</organism>
<reference evidence="1" key="1">
    <citation type="submission" date="2020-10" db="EMBL/GenBank/DDBJ databases">
        <title>Taxonomic study of unclassified bacteria belonging to the class Ktedonobacteria.</title>
        <authorList>
            <person name="Yabe S."/>
            <person name="Wang C.M."/>
            <person name="Zheng Y."/>
            <person name="Sakai Y."/>
            <person name="Cavaletti L."/>
            <person name="Monciardini P."/>
            <person name="Donadio S."/>
        </authorList>
    </citation>
    <scope>NUCLEOTIDE SEQUENCE</scope>
    <source>
        <strain evidence="1">SOSP1-1</strain>
    </source>
</reference>
<proteinExistence type="predicted"/>
<name>A0A8J3IEJ1_9CHLR</name>
<sequence>MTYSHQDTKQQEACQIAEQIEAIGKQIQIPLDAIDWQQSGIQAVVKVDGIEIASLKHLSRYTSDELLRHIQMKLFEHAARKATHAHASMKALMWTPVAVVQPQVFLSLWIVTMETDERVPIIESLKNGRRVYEPYILDGSDEQFAQLFGPMGEGAYPIGEKVTIQVRERQYSGEIRYILPPGKNPMTRKYASKGHRPTSDKAYPSDTIARYLINCHDGFPHIVNQLQVIRESETQTSTGKDLLE</sequence>
<accession>A0A8J3IEJ1</accession>
<evidence type="ECO:0000313" key="1">
    <source>
        <dbReference type="EMBL" id="GHO50913.1"/>
    </source>
</evidence>
<keyword evidence="2" id="KW-1185">Reference proteome</keyword>
<dbReference type="Proteomes" id="UP000612362">
    <property type="component" value="Unassembled WGS sequence"/>
</dbReference>
<dbReference type="RefSeq" id="WP_220199868.1">
    <property type="nucleotide sequence ID" value="NZ_BNJF01000010.1"/>
</dbReference>